<evidence type="ECO:0000259" key="2">
    <source>
        <dbReference type="Pfam" id="PF12697"/>
    </source>
</evidence>
<dbReference type="AlphaFoldDB" id="A0A3D8X894"/>
<dbReference type="Pfam" id="PF12697">
    <property type="entry name" value="Abhydrolase_6"/>
    <property type="match status" value="1"/>
</dbReference>
<evidence type="ECO:0000313" key="4">
    <source>
        <dbReference type="Proteomes" id="UP000256519"/>
    </source>
</evidence>
<name>A0A3D8X894_PRIMG</name>
<reference evidence="3 4" key="1">
    <citation type="journal article" date="2018" name="Appl. Environ. Microbiol.">
        <title>Antimicrobial susceptibility testing and tentative epidemiological cut-off values of five Bacillus species relevant for use as animal feed additives or for plant protection.</title>
        <authorList>
            <person name="Agerso Y."/>
            <person name="Stuer-Lauridsen B."/>
            <person name="Bjerre K."/>
            <person name="Jensen M.G."/>
            <person name="Johansen E."/>
            <person name="Bennedsen M."/>
            <person name="Brockmann E."/>
            <person name="Nielsen B."/>
        </authorList>
    </citation>
    <scope>NUCLEOTIDE SEQUENCE [LARGE SCALE GENOMIC DNA]</scope>
    <source>
        <strain evidence="3 4">CHCC20162</strain>
    </source>
</reference>
<dbReference type="PANTHER" id="PTHR43798">
    <property type="entry name" value="MONOACYLGLYCEROL LIPASE"/>
    <property type="match status" value="1"/>
</dbReference>
<dbReference type="SUPFAM" id="SSF53474">
    <property type="entry name" value="alpha/beta-Hydrolases"/>
    <property type="match status" value="1"/>
</dbReference>
<dbReference type="Proteomes" id="UP000256519">
    <property type="component" value="Unassembled WGS sequence"/>
</dbReference>
<dbReference type="PANTHER" id="PTHR43798:SF31">
    <property type="entry name" value="AB HYDROLASE SUPERFAMILY PROTEIN YCLE"/>
    <property type="match status" value="1"/>
</dbReference>
<accession>A0A3D8X894</accession>
<keyword evidence="1 3" id="KW-0378">Hydrolase</keyword>
<proteinExistence type="predicted"/>
<dbReference type="InterPro" id="IPR029058">
    <property type="entry name" value="AB_hydrolase_fold"/>
</dbReference>
<organism evidence="3 4">
    <name type="scientific">Priestia megaterium</name>
    <name type="common">Bacillus megaterium</name>
    <dbReference type="NCBI Taxonomy" id="1404"/>
    <lineage>
        <taxon>Bacteria</taxon>
        <taxon>Bacillati</taxon>
        <taxon>Bacillota</taxon>
        <taxon>Bacilli</taxon>
        <taxon>Bacillales</taxon>
        <taxon>Bacillaceae</taxon>
        <taxon>Priestia</taxon>
    </lineage>
</organism>
<feature type="domain" description="AB hydrolase-1" evidence="2">
    <location>
        <begin position="24"/>
        <end position="259"/>
    </location>
</feature>
<dbReference type="Gene3D" id="3.40.50.1820">
    <property type="entry name" value="alpha/beta hydrolase"/>
    <property type="match status" value="1"/>
</dbReference>
<dbReference type="GO" id="GO:0016020">
    <property type="term" value="C:membrane"/>
    <property type="evidence" value="ECO:0007669"/>
    <property type="project" value="TreeGrafter"/>
</dbReference>
<dbReference type="InterPro" id="IPR000073">
    <property type="entry name" value="AB_hydrolase_1"/>
</dbReference>
<dbReference type="EMBL" id="PQWM01000006">
    <property type="protein sequence ID" value="RDZ18076.1"/>
    <property type="molecule type" value="Genomic_DNA"/>
</dbReference>
<dbReference type="InterPro" id="IPR050266">
    <property type="entry name" value="AB_hydrolase_sf"/>
</dbReference>
<evidence type="ECO:0000313" key="3">
    <source>
        <dbReference type="EMBL" id="RDZ18076.1"/>
    </source>
</evidence>
<dbReference type="PRINTS" id="PR00111">
    <property type="entry name" value="ABHYDROLASE"/>
</dbReference>
<dbReference type="GO" id="GO:0016787">
    <property type="term" value="F:hydrolase activity"/>
    <property type="evidence" value="ECO:0007669"/>
    <property type="project" value="UniProtKB-KW"/>
</dbReference>
<gene>
    <name evidence="3" type="ORF">C3744_04135</name>
</gene>
<comment type="caution">
    <text evidence="3">The sequence shown here is derived from an EMBL/GenBank/DDBJ whole genome shotgun (WGS) entry which is preliminary data.</text>
</comment>
<protein>
    <submittedName>
        <fullName evidence="3">Alpha/beta hydrolase</fullName>
    </submittedName>
</protein>
<sequence length="268" mass="30819">MMPFYTLKDGATLYYEQQGEGTPIIFIHGVWMSSRFFHNQLSFFSKQYQSILLDLRGHGNSSHTPYGHTISTYARDVHEFISTHQLKNVILVGWSMGAFVVWEYLKQFGEENVKGNIIVDEMASDFKWPDFPIGAFDLPALISLMQGIQLDRTSTLESFIPLMFKDELTEEDKHWIMKEVTKMPESIASAILFDQSIVDYRDFLPFITIPTLLCFGKEEKLIPVAAGRHIQKLVSGSVLEVFENSCHCPFLEESDRFNKVVSDFIEHI</sequence>
<evidence type="ECO:0000256" key="1">
    <source>
        <dbReference type="ARBA" id="ARBA00022801"/>
    </source>
</evidence>